<sequence length="86" mass="9643">MCQSSQLISGFVCLSEDMPDLELSICSYFLLNRLDHNLQLLGVASFVLNEHDGFQTVRFDQEFPLGKKDSFIASSDLSSKCSSFIK</sequence>
<dbReference type="EMBL" id="CM004393">
    <property type="protein sequence ID" value="OAY46351.1"/>
    <property type="molecule type" value="Genomic_DNA"/>
</dbReference>
<accession>A0A2C9VMU7</accession>
<proteinExistence type="predicted"/>
<dbReference type="AlphaFoldDB" id="A0A2C9VMU7"/>
<organism evidence="1">
    <name type="scientific">Manihot esculenta</name>
    <name type="common">Cassava</name>
    <name type="synonym">Jatropha manihot</name>
    <dbReference type="NCBI Taxonomy" id="3983"/>
    <lineage>
        <taxon>Eukaryota</taxon>
        <taxon>Viridiplantae</taxon>
        <taxon>Streptophyta</taxon>
        <taxon>Embryophyta</taxon>
        <taxon>Tracheophyta</taxon>
        <taxon>Spermatophyta</taxon>
        <taxon>Magnoliopsida</taxon>
        <taxon>eudicotyledons</taxon>
        <taxon>Gunneridae</taxon>
        <taxon>Pentapetalae</taxon>
        <taxon>rosids</taxon>
        <taxon>fabids</taxon>
        <taxon>Malpighiales</taxon>
        <taxon>Euphorbiaceae</taxon>
        <taxon>Crotonoideae</taxon>
        <taxon>Manihoteae</taxon>
        <taxon>Manihot</taxon>
    </lineage>
</organism>
<name>A0A2C9VMU7_MANES</name>
<protein>
    <submittedName>
        <fullName evidence="1">Uncharacterized protein</fullName>
    </submittedName>
</protein>
<gene>
    <name evidence="1" type="ORF">MANES_07G137500</name>
</gene>
<reference evidence="1" key="1">
    <citation type="submission" date="2016-02" db="EMBL/GenBank/DDBJ databases">
        <title>WGS assembly of Manihot esculenta.</title>
        <authorList>
            <person name="Bredeson J.V."/>
            <person name="Prochnik S.E."/>
            <person name="Lyons J.B."/>
            <person name="Schmutz J."/>
            <person name="Grimwood J."/>
            <person name="Vrebalov J."/>
            <person name="Bart R.S."/>
            <person name="Amuge T."/>
            <person name="Ferguson M.E."/>
            <person name="Green R."/>
            <person name="Putnam N."/>
            <person name="Stites J."/>
            <person name="Rounsley S."/>
            <person name="Rokhsar D.S."/>
        </authorList>
    </citation>
    <scope>NUCLEOTIDE SEQUENCE [LARGE SCALE GENOMIC DNA]</scope>
    <source>
        <tissue evidence="1">Leaf</tissue>
    </source>
</reference>
<evidence type="ECO:0000313" key="1">
    <source>
        <dbReference type="EMBL" id="OAY46351.1"/>
    </source>
</evidence>